<comment type="similarity">
    <text evidence="7">Belongs to the DEAD box helicase family.</text>
</comment>
<dbReference type="InterPro" id="IPR014014">
    <property type="entry name" value="RNA_helicase_DEAD_Q_motif"/>
</dbReference>
<dbReference type="GO" id="GO:0005524">
    <property type="term" value="F:ATP binding"/>
    <property type="evidence" value="ECO:0007669"/>
    <property type="project" value="UniProtKB-UniRule"/>
</dbReference>
<dbReference type="InterPro" id="IPR001650">
    <property type="entry name" value="Helicase_C-like"/>
</dbReference>
<name>A0AAV8WGI4_9CUCU</name>
<evidence type="ECO:0000313" key="13">
    <source>
        <dbReference type="Proteomes" id="UP001159042"/>
    </source>
</evidence>
<dbReference type="GO" id="GO:0003724">
    <property type="term" value="F:RNA helicase activity"/>
    <property type="evidence" value="ECO:0007669"/>
    <property type="project" value="UniProtKB-EC"/>
</dbReference>
<comment type="function">
    <text evidence="7">RNA helicase.</text>
</comment>
<comment type="catalytic activity">
    <reaction evidence="7">
        <text>ATP + H2O = ADP + phosphate + H(+)</text>
        <dbReference type="Rhea" id="RHEA:13065"/>
        <dbReference type="ChEBI" id="CHEBI:15377"/>
        <dbReference type="ChEBI" id="CHEBI:15378"/>
        <dbReference type="ChEBI" id="CHEBI:30616"/>
        <dbReference type="ChEBI" id="CHEBI:43474"/>
        <dbReference type="ChEBI" id="CHEBI:456216"/>
        <dbReference type="EC" id="3.6.4.13"/>
    </reaction>
</comment>
<feature type="domain" description="DEAD-box RNA helicase Q" evidence="11">
    <location>
        <begin position="103"/>
        <end position="131"/>
    </location>
</feature>
<keyword evidence="13" id="KW-1185">Reference proteome</keyword>
<dbReference type="Pfam" id="PF00270">
    <property type="entry name" value="DEAD"/>
    <property type="match status" value="1"/>
</dbReference>
<dbReference type="GO" id="GO:0016787">
    <property type="term" value="F:hydrolase activity"/>
    <property type="evidence" value="ECO:0007669"/>
    <property type="project" value="UniProtKB-KW"/>
</dbReference>
<dbReference type="CDD" id="cd17946">
    <property type="entry name" value="DEADc_DDX24"/>
    <property type="match status" value="1"/>
</dbReference>
<protein>
    <recommendedName>
        <fullName evidence="7">ATP-dependent RNA helicase</fullName>
        <ecNumber evidence="7">3.6.4.13</ecNumber>
    </recommendedName>
</protein>
<dbReference type="SMART" id="SM00487">
    <property type="entry name" value="DEXDc"/>
    <property type="match status" value="1"/>
</dbReference>
<organism evidence="12 13">
    <name type="scientific">Exocentrus adspersus</name>
    <dbReference type="NCBI Taxonomy" id="1586481"/>
    <lineage>
        <taxon>Eukaryota</taxon>
        <taxon>Metazoa</taxon>
        <taxon>Ecdysozoa</taxon>
        <taxon>Arthropoda</taxon>
        <taxon>Hexapoda</taxon>
        <taxon>Insecta</taxon>
        <taxon>Pterygota</taxon>
        <taxon>Neoptera</taxon>
        <taxon>Endopterygota</taxon>
        <taxon>Coleoptera</taxon>
        <taxon>Polyphaga</taxon>
        <taxon>Cucujiformia</taxon>
        <taxon>Chrysomeloidea</taxon>
        <taxon>Cerambycidae</taxon>
        <taxon>Lamiinae</taxon>
        <taxon>Acanthocinini</taxon>
        <taxon>Exocentrus</taxon>
    </lineage>
</organism>
<evidence type="ECO:0000256" key="3">
    <source>
        <dbReference type="ARBA" id="ARBA00022806"/>
    </source>
</evidence>
<dbReference type="EMBL" id="JANEYG010000001">
    <property type="protein sequence ID" value="KAJ8925473.1"/>
    <property type="molecule type" value="Genomic_DNA"/>
</dbReference>
<feature type="domain" description="Helicase ATP-binding" evidence="9">
    <location>
        <begin position="135"/>
        <end position="364"/>
    </location>
</feature>
<reference evidence="12 13" key="1">
    <citation type="journal article" date="2023" name="Insect Mol. Biol.">
        <title>Genome sequencing provides insights into the evolution of gene families encoding plant cell wall-degrading enzymes in longhorned beetles.</title>
        <authorList>
            <person name="Shin N.R."/>
            <person name="Okamura Y."/>
            <person name="Kirsch R."/>
            <person name="Pauchet Y."/>
        </authorList>
    </citation>
    <scope>NUCLEOTIDE SEQUENCE [LARGE SCALE GENOMIC DNA]</scope>
    <source>
        <strain evidence="12">EAD_L_NR</strain>
    </source>
</reference>
<sequence>MNWEPVEIGGKIFQGNVGELIGIEVCTNYDPNVLDVKSSKRKSPKVNTNTVKKRKITEIQNNVNKQATTAKDIFSPSKHGNTSDSIEEKTTDIQSDVKVENLVMWENFGLPQSILRALQDLNFTQPTEIQQLTLPAATLGRRDILGAAETGSGKTLAFGLPILAGILKVKSKDDAIVTQSVEENEPDSEESEFEMDASEIRRHETGCTKSVNIVTKSNSVKPLYALILTPTRELAVQIRNHLVAVAKYTGINIAVVVGGMAAVKQERILSKGPEIVVATPGRLWELIQQGNSHLSQIDSIRYLAIDETDRMLERGHFQELHDLLERINLDESRRKRRQNFVFSATLTLVHELPRHLKTKVKLAKSKKIHDMTPEQKLKKIIDVLGITEPKVVDITQGTDCHPLPLHASMQQRQRLKNLERFRDVENSVLVATDVAARGLDIPCVEHVIHYQTPRTSESYVHRSGRTARASRQGITVLLVEPNELQNYLRLCRTLQKNEDLPTFPVQGNYLKSVRQRVDLARELDKLQLQVKKTNSEAGWFQKAAEDMDIIVDDLYPFHLSARRYDSKDAEQSKKLADLKRKQLTKLLSTPIFPKGFTGKYIWPSSDTGEIPFQGELKKEKAIDVMKNVIETNKKQKGRIIPLYKPKKRIAARSNVKSIKLPKKESRRKQIQEIES</sequence>
<dbReference type="Pfam" id="PF00271">
    <property type="entry name" value="Helicase_C"/>
    <property type="match status" value="1"/>
</dbReference>
<accession>A0AAV8WGI4</accession>
<keyword evidence="4 7" id="KW-0067">ATP-binding</keyword>
<evidence type="ECO:0000256" key="5">
    <source>
        <dbReference type="ARBA" id="ARBA00022884"/>
    </source>
</evidence>
<feature type="region of interest" description="Disordered" evidence="8">
    <location>
        <begin position="67"/>
        <end position="89"/>
    </location>
</feature>
<evidence type="ECO:0000256" key="2">
    <source>
        <dbReference type="ARBA" id="ARBA00022801"/>
    </source>
</evidence>
<dbReference type="PROSITE" id="PS51192">
    <property type="entry name" value="HELICASE_ATP_BIND_1"/>
    <property type="match status" value="1"/>
</dbReference>
<proteinExistence type="inferred from homology"/>
<gene>
    <name evidence="12" type="ORF">NQ315_009307</name>
</gene>
<dbReference type="SMART" id="SM00490">
    <property type="entry name" value="HELICc"/>
    <property type="match status" value="1"/>
</dbReference>
<dbReference type="AlphaFoldDB" id="A0AAV8WGI4"/>
<evidence type="ECO:0000256" key="1">
    <source>
        <dbReference type="ARBA" id="ARBA00022741"/>
    </source>
</evidence>
<keyword evidence="2 7" id="KW-0378">Hydrolase</keyword>
<evidence type="ECO:0000259" key="9">
    <source>
        <dbReference type="PROSITE" id="PS51192"/>
    </source>
</evidence>
<dbReference type="InterPro" id="IPR027417">
    <property type="entry name" value="P-loop_NTPase"/>
</dbReference>
<keyword evidence="3 7" id="KW-0347">Helicase</keyword>
<dbReference type="PROSITE" id="PS51194">
    <property type="entry name" value="HELICASE_CTER"/>
    <property type="match status" value="1"/>
</dbReference>
<dbReference type="GO" id="GO:0003723">
    <property type="term" value="F:RNA binding"/>
    <property type="evidence" value="ECO:0007669"/>
    <property type="project" value="UniProtKB-UniRule"/>
</dbReference>
<evidence type="ECO:0000313" key="12">
    <source>
        <dbReference type="EMBL" id="KAJ8925473.1"/>
    </source>
</evidence>
<evidence type="ECO:0000256" key="6">
    <source>
        <dbReference type="PROSITE-ProRule" id="PRU00552"/>
    </source>
</evidence>
<dbReference type="Gene3D" id="3.40.50.300">
    <property type="entry name" value="P-loop containing nucleotide triphosphate hydrolases"/>
    <property type="match status" value="2"/>
</dbReference>
<keyword evidence="1 7" id="KW-0547">Nucleotide-binding</keyword>
<dbReference type="Proteomes" id="UP001159042">
    <property type="component" value="Unassembled WGS sequence"/>
</dbReference>
<dbReference type="EC" id="3.6.4.13" evidence="7"/>
<evidence type="ECO:0000256" key="8">
    <source>
        <dbReference type="SAM" id="MobiDB-lite"/>
    </source>
</evidence>
<dbReference type="InterPro" id="IPR011545">
    <property type="entry name" value="DEAD/DEAH_box_helicase_dom"/>
</dbReference>
<dbReference type="PANTHER" id="PTHR24031">
    <property type="entry name" value="RNA HELICASE"/>
    <property type="match status" value="1"/>
</dbReference>
<dbReference type="CDD" id="cd18787">
    <property type="entry name" value="SF2_C_DEAD"/>
    <property type="match status" value="1"/>
</dbReference>
<dbReference type="SUPFAM" id="SSF52540">
    <property type="entry name" value="P-loop containing nucleoside triphosphate hydrolases"/>
    <property type="match status" value="2"/>
</dbReference>
<evidence type="ECO:0000259" key="11">
    <source>
        <dbReference type="PROSITE" id="PS51195"/>
    </source>
</evidence>
<feature type="short sequence motif" description="Q motif" evidence="6">
    <location>
        <begin position="103"/>
        <end position="131"/>
    </location>
</feature>
<dbReference type="InterPro" id="IPR014001">
    <property type="entry name" value="Helicase_ATP-bd"/>
</dbReference>
<feature type="domain" description="Helicase C-terminal" evidence="10">
    <location>
        <begin position="344"/>
        <end position="511"/>
    </location>
</feature>
<evidence type="ECO:0000259" key="10">
    <source>
        <dbReference type="PROSITE" id="PS51194"/>
    </source>
</evidence>
<dbReference type="PROSITE" id="PS51195">
    <property type="entry name" value="Q_MOTIF"/>
    <property type="match status" value="1"/>
</dbReference>
<evidence type="ECO:0000256" key="4">
    <source>
        <dbReference type="ARBA" id="ARBA00022840"/>
    </source>
</evidence>
<comment type="caution">
    <text evidence="12">The sequence shown here is derived from an EMBL/GenBank/DDBJ whole genome shotgun (WGS) entry which is preliminary data.</text>
</comment>
<evidence type="ECO:0000256" key="7">
    <source>
        <dbReference type="RuleBase" id="RU365068"/>
    </source>
</evidence>
<keyword evidence="5 7" id="KW-0694">RNA-binding</keyword>
<comment type="domain">
    <text evidence="7">The Q motif is unique to and characteristic of the DEAD box family of RNA helicases and controls ATP binding and hydrolysis.</text>
</comment>